<name>A0A6M3LHF8_9ZZZZ</name>
<sequence length="127" mass="14330">MGRQVKTDEEMHPEWWFNSPTGHIRDRIIIHDSPEIPKEGLFVSLNGYPFHAPTGVEIDIPRPVRKMLDTLIRTETIRVEDGKGGYTSHVRDIKRVNYTLVKEDINALLSPEAIDKTASSVAPQQGG</sequence>
<evidence type="ECO:0000313" key="1">
    <source>
        <dbReference type="EMBL" id="QJA94697.1"/>
    </source>
</evidence>
<dbReference type="AlphaFoldDB" id="A0A6M3LHF8"/>
<reference evidence="1" key="1">
    <citation type="submission" date="2020-03" db="EMBL/GenBank/DDBJ databases">
        <title>The deep terrestrial virosphere.</title>
        <authorList>
            <person name="Holmfeldt K."/>
            <person name="Nilsson E."/>
            <person name="Simone D."/>
            <person name="Lopez-Fernandez M."/>
            <person name="Wu X."/>
            <person name="de Brujin I."/>
            <person name="Lundin D."/>
            <person name="Andersson A."/>
            <person name="Bertilsson S."/>
            <person name="Dopson M."/>
        </authorList>
    </citation>
    <scope>NUCLEOTIDE SEQUENCE</scope>
    <source>
        <strain evidence="1">MM415B03781</strain>
    </source>
</reference>
<proteinExistence type="predicted"/>
<dbReference type="EMBL" id="MT143253">
    <property type="protein sequence ID" value="QJA94697.1"/>
    <property type="molecule type" value="Genomic_DNA"/>
</dbReference>
<protein>
    <submittedName>
        <fullName evidence="1">Uncharacterized protein</fullName>
    </submittedName>
</protein>
<gene>
    <name evidence="1" type="ORF">MM415B03781_0009</name>
</gene>
<accession>A0A6M3LHF8</accession>
<organism evidence="1">
    <name type="scientific">viral metagenome</name>
    <dbReference type="NCBI Taxonomy" id="1070528"/>
    <lineage>
        <taxon>unclassified sequences</taxon>
        <taxon>metagenomes</taxon>
        <taxon>organismal metagenomes</taxon>
    </lineage>
</organism>